<dbReference type="PROSITE" id="PS51257">
    <property type="entry name" value="PROKAR_LIPOPROTEIN"/>
    <property type="match status" value="1"/>
</dbReference>
<keyword evidence="3" id="KW-0378">Hydrolase</keyword>
<keyword evidence="4" id="KW-1185">Reference proteome</keyword>
<feature type="chain" id="PRO_5014128825" evidence="1">
    <location>
        <begin position="23"/>
        <end position="227"/>
    </location>
</feature>
<dbReference type="KEGG" id="pzh:CX676_11770"/>
<accession>A0A2H5EZM6</accession>
<dbReference type="InterPro" id="IPR013830">
    <property type="entry name" value="SGNH_hydro"/>
</dbReference>
<name>A0A2H5EZM6_9RHOB</name>
<dbReference type="Gene3D" id="3.40.50.1110">
    <property type="entry name" value="SGNH hydrolase"/>
    <property type="match status" value="1"/>
</dbReference>
<dbReference type="GO" id="GO:0016788">
    <property type="term" value="F:hydrolase activity, acting on ester bonds"/>
    <property type="evidence" value="ECO:0007669"/>
    <property type="project" value="UniProtKB-ARBA"/>
</dbReference>
<evidence type="ECO:0000259" key="2">
    <source>
        <dbReference type="Pfam" id="PF13472"/>
    </source>
</evidence>
<feature type="domain" description="SGNH hydrolase-type esterase" evidence="2">
    <location>
        <begin position="31"/>
        <end position="215"/>
    </location>
</feature>
<protein>
    <submittedName>
        <fullName evidence="3">SGNH/GDSL hydrolase family protein</fullName>
    </submittedName>
</protein>
<dbReference type="EMBL" id="CP025430">
    <property type="protein sequence ID" value="AUH64758.1"/>
    <property type="molecule type" value="Genomic_DNA"/>
</dbReference>
<dbReference type="Proteomes" id="UP000234530">
    <property type="component" value="Chromosome"/>
</dbReference>
<proteinExistence type="predicted"/>
<evidence type="ECO:0000313" key="4">
    <source>
        <dbReference type="Proteomes" id="UP000234530"/>
    </source>
</evidence>
<dbReference type="AlphaFoldDB" id="A0A2H5EZM6"/>
<reference evidence="3 4" key="1">
    <citation type="journal article" date="2013" name="Antonie Van Leeuwenhoek">
        <title>Paracoccus zhejiangensis sp. nov., isolated from activated sludge in wastewater-treatment system.</title>
        <authorList>
            <person name="Wu Z.G."/>
            <person name="Zhang D.F."/>
            <person name="Liu Y.L."/>
            <person name="Wang F."/>
            <person name="Jiang X."/>
            <person name="Li C."/>
            <person name="Li S.P."/>
            <person name="Hong Q."/>
            <person name="Li W.J."/>
        </authorList>
    </citation>
    <scope>NUCLEOTIDE SEQUENCE [LARGE SCALE GENOMIC DNA]</scope>
    <source>
        <strain evidence="3 4">J6</strain>
    </source>
</reference>
<organism evidence="3 4">
    <name type="scientific">Paracoccus zhejiangensis</name>
    <dbReference type="NCBI Taxonomy" id="1077935"/>
    <lineage>
        <taxon>Bacteria</taxon>
        <taxon>Pseudomonadati</taxon>
        <taxon>Pseudomonadota</taxon>
        <taxon>Alphaproteobacteria</taxon>
        <taxon>Rhodobacterales</taxon>
        <taxon>Paracoccaceae</taxon>
        <taxon>Paracoccus</taxon>
    </lineage>
</organism>
<keyword evidence="1" id="KW-0732">Signal</keyword>
<dbReference type="CDD" id="cd00229">
    <property type="entry name" value="SGNH_hydrolase"/>
    <property type="match status" value="1"/>
</dbReference>
<evidence type="ECO:0000313" key="3">
    <source>
        <dbReference type="EMBL" id="AUH64758.1"/>
    </source>
</evidence>
<sequence>MTWRLLLCLLALTACMSAPPGAGTGPARILVIGDSLMAWNRLRGASVAEALAAELGEPVKDNSVSGAVHDLGGKPAAQGSHATIARQYRRGNWDWVVMDGGGNNLLFGCGCRGCGPQLDALISADATQGAIPMLVAQIRADGAQVIHTGYLRSPGFTSPIEHCGPIGDELDRRLARLDARDPGMVFLRLLDLVPTPGDTSYHALDRIHPSAKGSAAIAARIAAIIRP</sequence>
<dbReference type="OrthoDB" id="7840049at2"/>
<dbReference type="InterPro" id="IPR036514">
    <property type="entry name" value="SGNH_hydro_sf"/>
</dbReference>
<dbReference type="SUPFAM" id="SSF52266">
    <property type="entry name" value="SGNH hydrolase"/>
    <property type="match status" value="1"/>
</dbReference>
<evidence type="ECO:0000256" key="1">
    <source>
        <dbReference type="SAM" id="SignalP"/>
    </source>
</evidence>
<gene>
    <name evidence="3" type="ORF">CX676_11770</name>
</gene>
<feature type="signal peptide" evidence="1">
    <location>
        <begin position="1"/>
        <end position="22"/>
    </location>
</feature>
<dbReference type="Pfam" id="PF13472">
    <property type="entry name" value="Lipase_GDSL_2"/>
    <property type="match status" value="1"/>
</dbReference>
<dbReference type="RefSeq" id="WP_101752787.1">
    <property type="nucleotide sequence ID" value="NZ_CP025430.1"/>
</dbReference>